<dbReference type="RefSeq" id="WP_278004319.1">
    <property type="nucleotide sequence ID" value="NZ_JARSBN010000001.1"/>
</dbReference>
<comment type="caution">
    <text evidence="1">The sequence shown here is derived from an EMBL/GenBank/DDBJ whole genome shotgun (WGS) entry which is preliminary data.</text>
</comment>
<gene>
    <name evidence="1" type="ORF">P7122_03170</name>
</gene>
<proteinExistence type="predicted"/>
<reference evidence="1 2" key="1">
    <citation type="submission" date="2023-03" db="EMBL/GenBank/DDBJ databases">
        <title>Strain YYF002 represents a novel species in the genus Winogradskyella isolated from seawater.</title>
        <authorList>
            <person name="Fu Z.-Y."/>
        </authorList>
    </citation>
    <scope>NUCLEOTIDE SEQUENCE [LARGE SCALE GENOMIC DNA]</scope>
    <source>
        <strain evidence="1 2">YYF002</strain>
    </source>
</reference>
<dbReference type="Proteomes" id="UP001529085">
    <property type="component" value="Unassembled WGS sequence"/>
</dbReference>
<evidence type="ECO:0000313" key="1">
    <source>
        <dbReference type="EMBL" id="MDG4714859.1"/>
    </source>
</evidence>
<name>A0ABT6FYK2_9FLAO</name>
<accession>A0ABT6FYK2</accession>
<organism evidence="1 2">
    <name type="scientific">Winogradskyella marincola</name>
    <dbReference type="NCBI Taxonomy" id="3037795"/>
    <lineage>
        <taxon>Bacteria</taxon>
        <taxon>Pseudomonadati</taxon>
        <taxon>Bacteroidota</taxon>
        <taxon>Flavobacteriia</taxon>
        <taxon>Flavobacteriales</taxon>
        <taxon>Flavobacteriaceae</taxon>
        <taxon>Winogradskyella</taxon>
    </lineage>
</organism>
<dbReference type="EMBL" id="JARSBN010000001">
    <property type="protein sequence ID" value="MDG4714859.1"/>
    <property type="molecule type" value="Genomic_DNA"/>
</dbReference>
<keyword evidence="2" id="KW-1185">Reference proteome</keyword>
<evidence type="ECO:0000313" key="2">
    <source>
        <dbReference type="Proteomes" id="UP001529085"/>
    </source>
</evidence>
<protein>
    <submittedName>
        <fullName evidence="1">Uncharacterized protein</fullName>
    </submittedName>
</protein>
<sequence length="503" mass="57915">MKFNLVYIFILMTSLCFSQEITKGNIVKDRQFLIDKGELTANDNQGNFISIRPHTINGSLRNYFVEFFENENFTDRIEIETKDDTEILKVFLLNHKAYVFIKERENRSISLKLNSVDLNTKQQFQQVIFSASKDENINIFRALKDSYNIKLLTDSSLVLSFPVVEDKELYNVVKIFSEDLKETADYKITAGETSTSKNTVFLNTFQIDGKIYSLFQEENNANENFYKLVETDNETQRFLEIKIPDGTFELVNSRSRNKQMIISGLYSKYKKGGFSGFTYYNIDLNKFQYTSKQSPFLNENASRFFSGLFKGNRSIDIKDIFINDNLDTYIVAQFYILRKNVAPVGIPIASFTFAGVTGFITFNPVSSSYKVFDDILIGKINSSGELLWDNLLQLRQTEKISSKSNKRDSSTFTFFSNNEINILINGSIDEDKEELIVKQDKRPSKTNFYNIIVNPHGGITPNILFSNKDSETIFRTENAVMSDNIIHILGQGNMRKQLLLLKI</sequence>